<dbReference type="EMBL" id="VAUV01000016">
    <property type="protein sequence ID" value="TLD69028.1"/>
    <property type="molecule type" value="Genomic_DNA"/>
</dbReference>
<evidence type="ECO:0000259" key="2">
    <source>
        <dbReference type="Pfam" id="PF06439"/>
    </source>
</evidence>
<evidence type="ECO:0000256" key="1">
    <source>
        <dbReference type="SAM" id="SignalP"/>
    </source>
</evidence>
<gene>
    <name evidence="3" type="ORF">FEM03_19355</name>
</gene>
<keyword evidence="1" id="KW-0732">Signal</keyword>
<accession>A0A5R8K9P5</accession>
<name>A0A5R8K9P5_9BACT</name>
<protein>
    <submittedName>
        <fullName evidence="3">DUF1080 domain-containing protein</fullName>
    </submittedName>
</protein>
<proteinExistence type="predicted"/>
<comment type="caution">
    <text evidence="3">The sequence shown here is derived from an EMBL/GenBank/DDBJ whole genome shotgun (WGS) entry which is preliminary data.</text>
</comment>
<dbReference type="InterPro" id="IPR010496">
    <property type="entry name" value="AL/BT2_dom"/>
</dbReference>
<feature type="signal peptide" evidence="1">
    <location>
        <begin position="1"/>
        <end position="18"/>
    </location>
</feature>
<reference evidence="3 4" key="1">
    <citation type="submission" date="2019-05" db="EMBL/GenBank/DDBJ databases">
        <title>Verrucobacter flavum gen. nov., sp. nov. a new member of the family Verrucomicrobiaceae.</title>
        <authorList>
            <person name="Szuroczki S."/>
            <person name="Abbaszade G."/>
            <person name="Szabo A."/>
            <person name="Felfoldi T."/>
            <person name="Schumann P."/>
            <person name="Boka K."/>
            <person name="Keki Z."/>
            <person name="Toumi M."/>
            <person name="Toth E."/>
        </authorList>
    </citation>
    <scope>NUCLEOTIDE SEQUENCE [LARGE SCALE GENOMIC DNA]</scope>
    <source>
        <strain evidence="3 4">MG-N-17</strain>
    </source>
</reference>
<organism evidence="3 4">
    <name type="scientific">Phragmitibacter flavus</name>
    <dbReference type="NCBI Taxonomy" id="2576071"/>
    <lineage>
        <taxon>Bacteria</taxon>
        <taxon>Pseudomonadati</taxon>
        <taxon>Verrucomicrobiota</taxon>
        <taxon>Verrucomicrobiia</taxon>
        <taxon>Verrucomicrobiales</taxon>
        <taxon>Verrucomicrobiaceae</taxon>
        <taxon>Phragmitibacter</taxon>
    </lineage>
</organism>
<evidence type="ECO:0000313" key="4">
    <source>
        <dbReference type="Proteomes" id="UP000306196"/>
    </source>
</evidence>
<evidence type="ECO:0000313" key="3">
    <source>
        <dbReference type="EMBL" id="TLD69028.1"/>
    </source>
</evidence>
<sequence length="211" mass="23868">MKLIRIAVLVLLCSSARAEEGFVDLFNGKNLDGWMVVPENPKVWTVNKGELARKVQSSYLWTEKQYGDFVLELEFKVTPGCNSGLFFRTDPKSPVQGGFELQIMDSHGKKELGKHDCGALYDAKPAMVNAVKPVGEWNKMRVELKGPKLVAYLNGEKIQDLSLDDWTTPKMNPDGSENKFEKALKDLPRTGHIGFQDHGHDVFYRNIRIKE</sequence>
<feature type="chain" id="PRO_5024394523" evidence="1">
    <location>
        <begin position="19"/>
        <end position="211"/>
    </location>
</feature>
<dbReference type="AlphaFoldDB" id="A0A5R8K9P5"/>
<dbReference type="Proteomes" id="UP000306196">
    <property type="component" value="Unassembled WGS sequence"/>
</dbReference>
<feature type="domain" description="3-keto-alpha-glucoside-1,2-lyase/3-keto-2-hydroxy-glucal hydratase" evidence="2">
    <location>
        <begin position="21"/>
        <end position="210"/>
    </location>
</feature>
<dbReference type="Gene3D" id="2.60.120.560">
    <property type="entry name" value="Exo-inulinase, domain 1"/>
    <property type="match status" value="1"/>
</dbReference>
<dbReference type="RefSeq" id="WP_138087949.1">
    <property type="nucleotide sequence ID" value="NZ_VAUV01000016.1"/>
</dbReference>
<dbReference type="GO" id="GO:0016787">
    <property type="term" value="F:hydrolase activity"/>
    <property type="evidence" value="ECO:0007669"/>
    <property type="project" value="InterPro"/>
</dbReference>
<dbReference type="Pfam" id="PF06439">
    <property type="entry name" value="3keto-disac_hyd"/>
    <property type="match status" value="1"/>
</dbReference>
<dbReference type="OrthoDB" id="53343at2"/>
<keyword evidence="4" id="KW-1185">Reference proteome</keyword>